<dbReference type="InterPro" id="IPR029016">
    <property type="entry name" value="GAF-like_dom_sf"/>
</dbReference>
<accession>A0A3B0ZHH5</accession>
<dbReference type="AlphaFoldDB" id="A0A3B0ZHH5"/>
<dbReference type="InterPro" id="IPR013976">
    <property type="entry name" value="HDOD"/>
</dbReference>
<dbReference type="SUPFAM" id="SSF109604">
    <property type="entry name" value="HD-domain/PDEase-like"/>
    <property type="match status" value="1"/>
</dbReference>
<gene>
    <name evidence="3" type="ORF">MNBD_GAMMA22-542</name>
</gene>
<dbReference type="SUPFAM" id="SSF55781">
    <property type="entry name" value="GAF domain-like"/>
    <property type="match status" value="1"/>
</dbReference>
<keyword evidence="1" id="KW-1133">Transmembrane helix</keyword>
<organism evidence="3">
    <name type="scientific">hydrothermal vent metagenome</name>
    <dbReference type="NCBI Taxonomy" id="652676"/>
    <lineage>
        <taxon>unclassified sequences</taxon>
        <taxon>metagenomes</taxon>
        <taxon>ecological metagenomes</taxon>
    </lineage>
</organism>
<name>A0A3B0ZHH5_9ZZZZ</name>
<protein>
    <recommendedName>
        <fullName evidence="2">HDOD domain-containing protein</fullName>
    </recommendedName>
</protein>
<evidence type="ECO:0000259" key="2">
    <source>
        <dbReference type="PROSITE" id="PS51833"/>
    </source>
</evidence>
<reference evidence="3" key="1">
    <citation type="submission" date="2018-06" db="EMBL/GenBank/DDBJ databases">
        <authorList>
            <person name="Zhirakovskaya E."/>
        </authorList>
    </citation>
    <scope>NUCLEOTIDE SEQUENCE</scope>
</reference>
<dbReference type="Gene3D" id="1.10.3210.10">
    <property type="entry name" value="Hypothetical protein af1432"/>
    <property type="match status" value="1"/>
</dbReference>
<dbReference type="InterPro" id="IPR052340">
    <property type="entry name" value="RNase_Y/CdgJ"/>
</dbReference>
<keyword evidence="1" id="KW-0812">Transmembrane</keyword>
<feature type="domain" description="HDOD" evidence="2">
    <location>
        <begin position="17"/>
        <end position="212"/>
    </location>
</feature>
<dbReference type="PROSITE" id="PS51833">
    <property type="entry name" value="HDOD"/>
    <property type="match status" value="1"/>
</dbReference>
<keyword evidence="1" id="KW-0472">Membrane</keyword>
<dbReference type="PANTHER" id="PTHR33525:SF4">
    <property type="entry name" value="CYCLIC DI-GMP PHOSPHODIESTERASE CDGJ"/>
    <property type="match status" value="1"/>
</dbReference>
<proteinExistence type="predicted"/>
<dbReference type="Pfam" id="PF08668">
    <property type="entry name" value="HDOD"/>
    <property type="match status" value="1"/>
</dbReference>
<dbReference type="EMBL" id="UOFS01000013">
    <property type="protein sequence ID" value="VAW92938.1"/>
    <property type="molecule type" value="Genomic_DNA"/>
</dbReference>
<evidence type="ECO:0000256" key="1">
    <source>
        <dbReference type="SAM" id="Phobius"/>
    </source>
</evidence>
<dbReference type="PANTHER" id="PTHR33525">
    <property type="match status" value="1"/>
</dbReference>
<evidence type="ECO:0000313" key="3">
    <source>
        <dbReference type="EMBL" id="VAW92938.1"/>
    </source>
</evidence>
<feature type="transmembrane region" description="Helical" evidence="1">
    <location>
        <begin position="137"/>
        <end position="157"/>
    </location>
</feature>
<sequence>MNENLQNWGNKIGNKPIPVLNSTIEKLHSLCVNDKAEIHKLVDVVEEDPALCVQILRVSNNKTRGSLRTDITSINQALMIMGTEQVNELPSRLPSIEKNLSEESRQLLLITYSRAYHAATQAVYWANKRKDMTPDEVYVASMLYFLGEIIVAIYAPNKLKSIYKMRKEKHIATEEAEYIVLGFTLDDLTLLLAKKWQLPVLIQDALTSENTSQPRAYGVMLAVQLIRHAEFNWYNDKTIQLEQDAADWLNESYEKLVSQVHQLAAKVARHSSQYNTRPLAYHLVNTEFVKKSVAQQEELATVCLLPNIKTLREVLQKLKNKNSTLTNIHDVMSFVLKGMHDGIGLNRVVFLMLNTEKDHLKISSAAGTDNDLEFNSIDVNLKKRNLFVILLEKQQAVWLNESNLTKIWPLVPTEIQQIAKTKSFFAMSVHVNDKPIGIFYADRHNEACTLDSNSYNHFKTLCTETAAFMKKFSKQ</sequence>
<dbReference type="Gene3D" id="3.30.450.40">
    <property type="match status" value="1"/>
</dbReference>